<keyword evidence="5 6" id="KW-0472">Membrane</keyword>
<keyword evidence="9" id="KW-1185">Reference proteome</keyword>
<dbReference type="Gene3D" id="1.20.1250.20">
    <property type="entry name" value="MFS general substrate transporter like domains"/>
    <property type="match status" value="1"/>
</dbReference>
<feature type="transmembrane region" description="Helical" evidence="6">
    <location>
        <begin position="101"/>
        <end position="122"/>
    </location>
</feature>
<keyword evidence="2" id="KW-0813">Transport</keyword>
<evidence type="ECO:0000256" key="2">
    <source>
        <dbReference type="ARBA" id="ARBA00022448"/>
    </source>
</evidence>
<keyword evidence="3 6" id="KW-0812">Transmembrane</keyword>
<evidence type="ECO:0000259" key="7">
    <source>
        <dbReference type="PROSITE" id="PS50850"/>
    </source>
</evidence>
<dbReference type="SUPFAM" id="SSF103473">
    <property type="entry name" value="MFS general substrate transporter"/>
    <property type="match status" value="1"/>
</dbReference>
<dbReference type="InterPro" id="IPR036259">
    <property type="entry name" value="MFS_trans_sf"/>
</dbReference>
<dbReference type="OrthoDB" id="4540492at2759"/>
<evidence type="ECO:0000256" key="1">
    <source>
        <dbReference type="ARBA" id="ARBA00004141"/>
    </source>
</evidence>
<dbReference type="AlphaFoldDB" id="A0A1R0H8Q3"/>
<dbReference type="PANTHER" id="PTHR23503">
    <property type="entry name" value="SOLUTE CARRIER FAMILY 2"/>
    <property type="match status" value="1"/>
</dbReference>
<dbReference type="Proteomes" id="UP000187455">
    <property type="component" value="Unassembled WGS sequence"/>
</dbReference>
<accession>A0A1R0H8Q3</accession>
<dbReference type="STRING" id="133383.A0A1R0H8Q3"/>
<dbReference type="InterPro" id="IPR005828">
    <property type="entry name" value="MFS_sugar_transport-like"/>
</dbReference>
<name>A0A1R0H8Q3_9FUNG</name>
<dbReference type="Pfam" id="PF00083">
    <property type="entry name" value="Sugar_tr"/>
    <property type="match status" value="1"/>
</dbReference>
<dbReference type="InterPro" id="IPR045263">
    <property type="entry name" value="GLUT"/>
</dbReference>
<feature type="transmembrane region" description="Helical" evidence="6">
    <location>
        <begin position="158"/>
        <end position="179"/>
    </location>
</feature>
<evidence type="ECO:0000256" key="5">
    <source>
        <dbReference type="ARBA" id="ARBA00023136"/>
    </source>
</evidence>
<organism evidence="8 9">
    <name type="scientific">Smittium mucronatum</name>
    <dbReference type="NCBI Taxonomy" id="133383"/>
    <lineage>
        <taxon>Eukaryota</taxon>
        <taxon>Fungi</taxon>
        <taxon>Fungi incertae sedis</taxon>
        <taxon>Zoopagomycota</taxon>
        <taxon>Kickxellomycotina</taxon>
        <taxon>Harpellomycetes</taxon>
        <taxon>Harpellales</taxon>
        <taxon>Legeriomycetaceae</taxon>
        <taxon>Smittium</taxon>
    </lineage>
</organism>
<dbReference type="GO" id="GO:0016020">
    <property type="term" value="C:membrane"/>
    <property type="evidence" value="ECO:0007669"/>
    <property type="project" value="UniProtKB-SubCell"/>
</dbReference>
<comment type="caution">
    <text evidence="8">The sequence shown here is derived from an EMBL/GenBank/DDBJ whole genome shotgun (WGS) entry which is preliminary data.</text>
</comment>
<evidence type="ECO:0000256" key="3">
    <source>
        <dbReference type="ARBA" id="ARBA00022692"/>
    </source>
</evidence>
<feature type="transmembrane region" description="Helical" evidence="6">
    <location>
        <begin position="221"/>
        <end position="241"/>
    </location>
</feature>
<feature type="domain" description="Major facilitator superfamily (MFS) profile" evidence="7">
    <location>
        <begin position="53"/>
        <end position="394"/>
    </location>
</feature>
<sequence>MTIIPSARTPHSPLLSDTGSSLGRMVSESQGFNISTNQYLDQKSLLTRFCIICGVVAALTSFIAGYKLAELNNPKDSIMSCNLEDETAWFGLPLCLPMSEVYFGLVTSILAIGGLIGSMFSSRLADTYGRRKSLIFNSVVLFVGSTFETFAYSPFMLLLGRFISGIGAGIGFVIVPMYLTEIAPIESRGLLNIFSALGVTSGIFISQLMGHLLNINHGWRIVLGAGIFLSLFSGIFLFYIVESPRYLYGNNQEKESKFSLRKLRGKHNVEDEFRSWNHESRQNESVRNESVQNEDEPHSYLNSNIEQNEYLHEFDGTEQKLNLISIFGFREYRHPIILKAALFFYDIYVCELRFVYSVFDIQTQLYVGHINIPCYHVVCARVGAVAFSTCYRNF</sequence>
<feature type="transmembrane region" description="Helical" evidence="6">
    <location>
        <begin position="134"/>
        <end position="152"/>
    </location>
</feature>
<evidence type="ECO:0000313" key="9">
    <source>
        <dbReference type="Proteomes" id="UP000187455"/>
    </source>
</evidence>
<dbReference type="PROSITE" id="PS00217">
    <property type="entry name" value="SUGAR_TRANSPORT_2"/>
    <property type="match status" value="1"/>
</dbReference>
<evidence type="ECO:0000313" key="8">
    <source>
        <dbReference type="EMBL" id="OLY85545.1"/>
    </source>
</evidence>
<dbReference type="PANTHER" id="PTHR23503:SF8">
    <property type="entry name" value="FACILITATED GLUCOSE TRANSPORTER PROTEIN 1"/>
    <property type="match status" value="1"/>
</dbReference>
<proteinExistence type="predicted"/>
<feature type="transmembrane region" description="Helical" evidence="6">
    <location>
        <begin position="191"/>
        <end position="209"/>
    </location>
</feature>
<evidence type="ECO:0000256" key="6">
    <source>
        <dbReference type="SAM" id="Phobius"/>
    </source>
</evidence>
<feature type="transmembrane region" description="Helical" evidence="6">
    <location>
        <begin position="45"/>
        <end position="66"/>
    </location>
</feature>
<dbReference type="InterPro" id="IPR020846">
    <property type="entry name" value="MFS_dom"/>
</dbReference>
<protein>
    <submittedName>
        <fullName evidence="8">Putative metabolite transport protein</fullName>
    </submittedName>
</protein>
<dbReference type="EMBL" id="LSSL01000077">
    <property type="protein sequence ID" value="OLY85545.1"/>
    <property type="molecule type" value="Genomic_DNA"/>
</dbReference>
<reference evidence="8 9" key="1">
    <citation type="journal article" date="2016" name="Mol. Biol. Evol.">
        <title>Genome-Wide Survey of Gut Fungi (Harpellales) Reveals the First Horizontally Transferred Ubiquitin Gene from a Mosquito Host.</title>
        <authorList>
            <person name="Wang Y."/>
            <person name="White M.M."/>
            <person name="Kvist S."/>
            <person name="Moncalvo J.M."/>
        </authorList>
    </citation>
    <scope>NUCLEOTIDE SEQUENCE [LARGE SCALE GENOMIC DNA]</scope>
    <source>
        <strain evidence="8 9">ALG-7-W6</strain>
    </source>
</reference>
<keyword evidence="4 6" id="KW-1133">Transmembrane helix</keyword>
<comment type="subcellular location">
    <subcellularLocation>
        <location evidence="1">Membrane</location>
        <topology evidence="1">Multi-pass membrane protein</topology>
    </subcellularLocation>
</comment>
<dbReference type="InterPro" id="IPR005829">
    <property type="entry name" value="Sugar_transporter_CS"/>
</dbReference>
<evidence type="ECO:0000256" key="4">
    <source>
        <dbReference type="ARBA" id="ARBA00022989"/>
    </source>
</evidence>
<gene>
    <name evidence="8" type="ORF">AYI68_g264</name>
</gene>
<dbReference type="PROSITE" id="PS50850">
    <property type="entry name" value="MFS"/>
    <property type="match status" value="1"/>
</dbReference>
<dbReference type="GO" id="GO:0015149">
    <property type="term" value="F:hexose transmembrane transporter activity"/>
    <property type="evidence" value="ECO:0007669"/>
    <property type="project" value="TreeGrafter"/>
</dbReference>